<dbReference type="GO" id="GO:0046820">
    <property type="term" value="F:4-amino-4-deoxychorismate synthase activity"/>
    <property type="evidence" value="ECO:0007669"/>
    <property type="project" value="UniProtKB-EC"/>
</dbReference>
<dbReference type="OrthoDB" id="9804328at2"/>
<name>A0A173RYE3_9FIRM</name>
<dbReference type="Pfam" id="PF00117">
    <property type="entry name" value="GATase"/>
    <property type="match status" value="1"/>
</dbReference>
<keyword evidence="3" id="KW-0808">Transferase</keyword>
<dbReference type="InterPro" id="IPR029062">
    <property type="entry name" value="Class_I_gatase-like"/>
</dbReference>
<proteinExistence type="predicted"/>
<keyword evidence="3" id="KW-0032">Aminotransferase</keyword>
<dbReference type="FunFam" id="3.40.50.880:FF:000003">
    <property type="entry name" value="Anthranilate synthase component II"/>
    <property type="match status" value="1"/>
</dbReference>
<dbReference type="RefSeq" id="WP_055193295.1">
    <property type="nucleotide sequence ID" value="NZ_CABIYH010000004.1"/>
</dbReference>
<dbReference type="InterPro" id="IPR050472">
    <property type="entry name" value="Anth_synth/Amidotransfase"/>
</dbReference>
<dbReference type="PRINTS" id="PR00099">
    <property type="entry name" value="CPSGATASE"/>
</dbReference>
<dbReference type="EC" id="2.6.1.85" evidence="3"/>
<organism evidence="3 4">
    <name type="scientific">Roseburia intestinalis</name>
    <dbReference type="NCBI Taxonomy" id="166486"/>
    <lineage>
        <taxon>Bacteria</taxon>
        <taxon>Bacillati</taxon>
        <taxon>Bacillota</taxon>
        <taxon>Clostridia</taxon>
        <taxon>Lachnospirales</taxon>
        <taxon>Lachnospiraceae</taxon>
        <taxon>Roseburia</taxon>
    </lineage>
</organism>
<accession>A0A173RYE3</accession>
<protein>
    <submittedName>
        <fullName evidence="3">Para-aminobenzoate synthase glutamine amidotransferase component II</fullName>
        <ecNumber evidence="3">2.6.1.85</ecNumber>
    </submittedName>
</protein>
<dbReference type="GO" id="GO:0000162">
    <property type="term" value="P:L-tryptophan biosynthetic process"/>
    <property type="evidence" value="ECO:0007669"/>
    <property type="project" value="TreeGrafter"/>
</dbReference>
<dbReference type="EMBL" id="CYXZ01000004">
    <property type="protein sequence ID" value="CUM83052.1"/>
    <property type="molecule type" value="Genomic_DNA"/>
</dbReference>
<evidence type="ECO:0000313" key="3">
    <source>
        <dbReference type="EMBL" id="CUM83052.1"/>
    </source>
</evidence>
<dbReference type="GO" id="GO:0004049">
    <property type="term" value="F:anthranilate synthase activity"/>
    <property type="evidence" value="ECO:0007669"/>
    <property type="project" value="TreeGrafter"/>
</dbReference>
<keyword evidence="1 3" id="KW-0315">Glutamine amidotransferase</keyword>
<dbReference type="PANTHER" id="PTHR43418">
    <property type="entry name" value="MULTIFUNCTIONAL TRYPTOPHAN BIOSYNTHESIS PROTEIN-RELATED"/>
    <property type="match status" value="1"/>
</dbReference>
<sequence>MILLIDNYDSFTFNLYQYIGTFTQDIKVVRNDKITIGEIRELHPDKIVLSPGPKSPKEAGICMDVVKEFYREIPILGICLGHQCIGEAFGGTVTYAKALFHGKQSEITHTGTGIFAGITSSVKVARYHSLAVQMDDLPECLTVMAQTKDGEIMAMQHKEYPVIGLQFHPESIYTEHGKRMVENFINGIN</sequence>
<evidence type="ECO:0000256" key="1">
    <source>
        <dbReference type="ARBA" id="ARBA00022962"/>
    </source>
</evidence>
<dbReference type="Gene3D" id="3.40.50.880">
    <property type="match status" value="1"/>
</dbReference>
<dbReference type="STRING" id="166486.ERS852572_00688"/>
<dbReference type="CDD" id="cd01743">
    <property type="entry name" value="GATase1_Anthranilate_Synthase"/>
    <property type="match status" value="1"/>
</dbReference>
<dbReference type="PROSITE" id="PS51273">
    <property type="entry name" value="GATASE_TYPE_1"/>
    <property type="match status" value="1"/>
</dbReference>
<dbReference type="SUPFAM" id="SSF52317">
    <property type="entry name" value="Class I glutamine amidotransferase-like"/>
    <property type="match status" value="1"/>
</dbReference>
<feature type="domain" description="Glutamine amidotransferase" evidence="2">
    <location>
        <begin position="3"/>
        <end position="185"/>
    </location>
</feature>
<evidence type="ECO:0000259" key="2">
    <source>
        <dbReference type="Pfam" id="PF00117"/>
    </source>
</evidence>
<dbReference type="InterPro" id="IPR006221">
    <property type="entry name" value="TrpG/PapA_dom"/>
</dbReference>
<dbReference type="PANTHER" id="PTHR43418:SF4">
    <property type="entry name" value="MULTIFUNCTIONAL TRYPTOPHAN BIOSYNTHESIS PROTEIN"/>
    <property type="match status" value="1"/>
</dbReference>
<dbReference type="NCBIfam" id="TIGR00566">
    <property type="entry name" value="trpG_papA"/>
    <property type="match status" value="1"/>
</dbReference>
<dbReference type="GO" id="GO:0005829">
    <property type="term" value="C:cytosol"/>
    <property type="evidence" value="ECO:0007669"/>
    <property type="project" value="TreeGrafter"/>
</dbReference>
<dbReference type="Proteomes" id="UP000095350">
    <property type="component" value="Unassembled WGS sequence"/>
</dbReference>
<dbReference type="InterPro" id="IPR017926">
    <property type="entry name" value="GATASE"/>
</dbReference>
<dbReference type="PRINTS" id="PR00097">
    <property type="entry name" value="ANTSNTHASEII"/>
</dbReference>
<dbReference type="PRINTS" id="PR00096">
    <property type="entry name" value="GATASE"/>
</dbReference>
<evidence type="ECO:0000313" key="4">
    <source>
        <dbReference type="Proteomes" id="UP000095350"/>
    </source>
</evidence>
<gene>
    <name evidence="3" type="primary">pabA</name>
    <name evidence="3" type="ORF">ERS852572_00688</name>
</gene>
<dbReference type="AlphaFoldDB" id="A0A173RYE3"/>
<reference evidence="3 4" key="1">
    <citation type="submission" date="2015-09" db="EMBL/GenBank/DDBJ databases">
        <authorList>
            <consortium name="Pathogen Informatics"/>
        </authorList>
    </citation>
    <scope>NUCLEOTIDE SEQUENCE [LARGE SCALE GENOMIC DNA]</scope>
    <source>
        <strain evidence="3 4">2789STDY5834960</strain>
    </source>
</reference>
<dbReference type="PaxDb" id="166486-ERS852572_00688"/>